<sequence length="447" mass="48912">MAGVRKDSDMMTPYLGRGRGLLGVEEPVIGKPRVLIYSPLSPETPANQPVGPSASTPSNVHDNVAEQLRDLIGELGSQIGDSIVSRLLASQNPVTPSTSVPSNAVAPEPSNASRSLTNVSLIVKPDVREPPMFRGDGTDKHTVQEWIELMELYLHKADCSHTDQVDEILSHLLGRAKSIVKVRLKSSPNEAVSSGTIYDVLRRYFSESPGSCQPLADFYATHPKVNECPVDYWVRLNAAAELADSHLQSQGAKMKNMSSEIAMMFIRNCPEPGLSSVFRCKPISKWTVSEIQEAIDEHQRDVQSKKLPVSHEVNTVQVTAAKVSTYPHAAPKGESLNAAAPVYVPKSPLKAAEPAASEAGTLERVLSMLERVLERTSQTAPVQQPRATQWRSIPPCRVCGERNHSTRSHCMRERRCLSCLEIGHQQKQCHKVVNPAAPSTDQYAQGN</sequence>
<organism evidence="2 3">
    <name type="scientific">Labeo rohita</name>
    <name type="common">Indian major carp</name>
    <name type="synonym">Cyprinus rohita</name>
    <dbReference type="NCBI Taxonomy" id="84645"/>
    <lineage>
        <taxon>Eukaryota</taxon>
        <taxon>Metazoa</taxon>
        <taxon>Chordata</taxon>
        <taxon>Craniata</taxon>
        <taxon>Vertebrata</taxon>
        <taxon>Euteleostomi</taxon>
        <taxon>Actinopterygii</taxon>
        <taxon>Neopterygii</taxon>
        <taxon>Teleostei</taxon>
        <taxon>Ostariophysi</taxon>
        <taxon>Cypriniformes</taxon>
        <taxon>Cyprinidae</taxon>
        <taxon>Labeoninae</taxon>
        <taxon>Labeonini</taxon>
        <taxon>Labeo</taxon>
    </lineage>
</organism>
<proteinExistence type="predicted"/>
<comment type="caution">
    <text evidence="2">The sequence shown here is derived from an EMBL/GenBank/DDBJ whole genome shotgun (WGS) entry which is preliminary data.</text>
</comment>
<evidence type="ECO:0000256" key="1">
    <source>
        <dbReference type="SAM" id="MobiDB-lite"/>
    </source>
</evidence>
<accession>A0ABQ8LVP4</accession>
<protein>
    <submittedName>
        <fullName evidence="2">Gag-Pol polyprotein</fullName>
    </submittedName>
</protein>
<name>A0ABQ8LVP4_LABRO</name>
<dbReference type="Proteomes" id="UP000830375">
    <property type="component" value="Unassembled WGS sequence"/>
</dbReference>
<evidence type="ECO:0000313" key="2">
    <source>
        <dbReference type="EMBL" id="KAI2654682.1"/>
    </source>
</evidence>
<feature type="compositionally biased region" description="Polar residues" evidence="1">
    <location>
        <begin position="92"/>
        <end position="102"/>
    </location>
</feature>
<feature type="region of interest" description="Disordered" evidence="1">
    <location>
        <begin position="92"/>
        <end position="112"/>
    </location>
</feature>
<reference evidence="2 3" key="1">
    <citation type="submission" date="2022-01" db="EMBL/GenBank/DDBJ databases">
        <title>A high-quality chromosome-level genome assembly of rohu carp, Labeo rohita.</title>
        <authorList>
            <person name="Arick M.A. II"/>
            <person name="Hsu C.-Y."/>
            <person name="Magbanua Z."/>
            <person name="Pechanova O."/>
            <person name="Grover C."/>
            <person name="Miller E."/>
            <person name="Thrash A."/>
            <person name="Ezzel L."/>
            <person name="Alam S."/>
            <person name="Benzie J."/>
            <person name="Hamilton M."/>
            <person name="Karsi A."/>
            <person name="Lawrence M.L."/>
            <person name="Peterson D.G."/>
        </authorList>
    </citation>
    <scope>NUCLEOTIDE SEQUENCE [LARGE SCALE GENOMIC DNA]</scope>
    <source>
        <strain evidence="3">BAU-BD-2019</strain>
        <tissue evidence="2">Blood</tissue>
    </source>
</reference>
<dbReference type="EMBL" id="JACTAM010000017">
    <property type="protein sequence ID" value="KAI2654682.1"/>
    <property type="molecule type" value="Genomic_DNA"/>
</dbReference>
<keyword evidence="3" id="KW-1185">Reference proteome</keyword>
<evidence type="ECO:0000313" key="3">
    <source>
        <dbReference type="Proteomes" id="UP000830375"/>
    </source>
</evidence>
<gene>
    <name evidence="2" type="ORF">H4Q32_011457</name>
</gene>